<dbReference type="Pfam" id="PF13649">
    <property type="entry name" value="Methyltransf_25"/>
    <property type="match status" value="1"/>
</dbReference>
<organism evidence="3 4">
    <name type="scientific">Gloeobacter kilaueensis (strain ATCC BAA-2537 / CCAP 1431/1 / ULC 316 / JS1)</name>
    <dbReference type="NCBI Taxonomy" id="1183438"/>
    <lineage>
        <taxon>Bacteria</taxon>
        <taxon>Bacillati</taxon>
        <taxon>Cyanobacteriota</taxon>
        <taxon>Cyanophyceae</taxon>
        <taxon>Gloeobacterales</taxon>
        <taxon>Gloeobacteraceae</taxon>
        <taxon>Gloeobacter</taxon>
    </lineage>
</organism>
<dbReference type="SUPFAM" id="SSF53335">
    <property type="entry name" value="S-adenosyl-L-methionine-dependent methyltransferases"/>
    <property type="match status" value="1"/>
</dbReference>
<feature type="domain" description="Glycosyltransferase 2-like" evidence="1">
    <location>
        <begin position="238"/>
        <end position="368"/>
    </location>
</feature>
<dbReference type="STRING" id="1183438.GKIL_1056"/>
<dbReference type="RefSeq" id="WP_023172370.1">
    <property type="nucleotide sequence ID" value="NC_022600.1"/>
</dbReference>
<dbReference type="CDD" id="cd04179">
    <property type="entry name" value="DPM_DPG-synthase_like"/>
    <property type="match status" value="1"/>
</dbReference>
<dbReference type="HOGENOM" id="CLU_043808_0_0_3"/>
<dbReference type="InterPro" id="IPR001173">
    <property type="entry name" value="Glyco_trans_2-like"/>
</dbReference>
<name>U5QEE9_GLOK1</name>
<dbReference type="Gene3D" id="3.40.50.150">
    <property type="entry name" value="Vaccinia Virus protein VP39"/>
    <property type="match status" value="1"/>
</dbReference>
<dbReference type="eggNOG" id="COG1215">
    <property type="taxonomic scope" value="Bacteria"/>
</dbReference>
<dbReference type="InterPro" id="IPR041698">
    <property type="entry name" value="Methyltransf_25"/>
</dbReference>
<dbReference type="CDD" id="cd02440">
    <property type="entry name" value="AdoMet_MTases"/>
    <property type="match status" value="1"/>
</dbReference>
<reference evidence="3 4" key="1">
    <citation type="journal article" date="2013" name="PLoS ONE">
        <title>Cultivation and Complete Genome Sequencing of Gloeobacter kilaueensis sp. nov., from a Lava Cave in Kilauea Caldera, Hawai'i.</title>
        <authorList>
            <person name="Saw J.H."/>
            <person name="Schatz M."/>
            <person name="Brown M.V."/>
            <person name="Kunkel D.D."/>
            <person name="Foster J.S."/>
            <person name="Shick H."/>
            <person name="Christensen S."/>
            <person name="Hou S."/>
            <person name="Wan X."/>
            <person name="Donachie S.P."/>
        </authorList>
    </citation>
    <scope>NUCLEOTIDE SEQUENCE [LARGE SCALE GENOMIC DNA]</scope>
    <source>
        <strain evidence="4">JS</strain>
    </source>
</reference>
<dbReference type="Gene3D" id="3.90.550.10">
    <property type="entry name" value="Spore Coat Polysaccharide Biosynthesis Protein SpsA, Chain A"/>
    <property type="match status" value="1"/>
</dbReference>
<keyword evidence="3" id="KW-0328">Glycosyltransferase</keyword>
<feature type="domain" description="Methyltransferase" evidence="2">
    <location>
        <begin position="48"/>
        <end position="126"/>
    </location>
</feature>
<keyword evidence="3" id="KW-0808">Transferase</keyword>
<proteinExistence type="predicted"/>
<dbReference type="GO" id="GO:0006487">
    <property type="term" value="P:protein N-linked glycosylation"/>
    <property type="evidence" value="ECO:0007669"/>
    <property type="project" value="TreeGrafter"/>
</dbReference>
<dbReference type="OrthoDB" id="9806525at2"/>
<dbReference type="AlphaFoldDB" id="U5QEE9"/>
<keyword evidence="4" id="KW-1185">Reference proteome</keyword>
<dbReference type="KEGG" id="glj:GKIL_1056"/>
<dbReference type="Pfam" id="PF00535">
    <property type="entry name" value="Glycos_transf_2"/>
    <property type="match status" value="1"/>
</dbReference>
<dbReference type="Proteomes" id="UP000017396">
    <property type="component" value="Chromosome"/>
</dbReference>
<dbReference type="eggNOG" id="COG2226">
    <property type="taxonomic scope" value="Bacteria"/>
</dbReference>
<dbReference type="InterPro" id="IPR029063">
    <property type="entry name" value="SAM-dependent_MTases_sf"/>
</dbReference>
<evidence type="ECO:0000313" key="3">
    <source>
        <dbReference type="EMBL" id="AGY57302.1"/>
    </source>
</evidence>
<dbReference type="GO" id="GO:0004582">
    <property type="term" value="F:dolichyl-phosphate beta-D-mannosyltransferase activity"/>
    <property type="evidence" value="ECO:0007669"/>
    <property type="project" value="UniProtKB-EC"/>
</dbReference>
<dbReference type="SUPFAM" id="SSF53448">
    <property type="entry name" value="Nucleotide-diphospho-sugar transferases"/>
    <property type="match status" value="1"/>
</dbReference>
<dbReference type="InterPro" id="IPR029044">
    <property type="entry name" value="Nucleotide-diphossugar_trans"/>
</dbReference>
<dbReference type="EMBL" id="CP003587">
    <property type="protein sequence ID" value="AGY57302.1"/>
    <property type="molecule type" value="Genomic_DNA"/>
</dbReference>
<evidence type="ECO:0000313" key="4">
    <source>
        <dbReference type="Proteomes" id="UP000017396"/>
    </source>
</evidence>
<dbReference type="PATRIC" id="fig|1183438.3.peg.1048"/>
<protein>
    <submittedName>
        <fullName evidence="3">Glycosyl transferase family 2</fullName>
        <ecNumber evidence="3">2.4.1.83</ecNumber>
    </submittedName>
</protein>
<dbReference type="EC" id="2.4.1.83" evidence="3"/>
<evidence type="ECO:0000259" key="1">
    <source>
        <dbReference type="Pfam" id="PF00535"/>
    </source>
</evidence>
<evidence type="ECO:0000259" key="2">
    <source>
        <dbReference type="Pfam" id="PF13649"/>
    </source>
</evidence>
<dbReference type="PANTHER" id="PTHR10859">
    <property type="entry name" value="GLYCOSYL TRANSFERASE"/>
    <property type="match status" value="1"/>
</dbReference>
<gene>
    <name evidence="3" type="primary">ubiE</name>
    <name evidence="3" type="ORF">GKIL_1056</name>
</gene>
<sequence>MNYSYKEEVQKHFEAVAYSLERWRRRNRYYYQDIEALCRFLIPQGSRVLEIGSGNGDLLAALGCGAGLGIDFSASMVALARERHPDLQFLCQDAEKLELGEQRFDYILLAGVVGYLADVQTVLEQLLPYCHHRTRVVILFHNYLWEPILRIGERIGERMPQPAQNWLSVADVRSLLAITGYTVVKQGRRLLVPRRVPLVSNWLNRYVARLPLVEHLCLTQYIVARSPAAWGDALPSCSVIIPARNESGNIRAALERLPKLGSRTEVIFVEGHSQDDTWAVIVQAAREYAGRWEIRIFQQPGRGKGDAVRFAFEQATGDVLFILDADLTVPPEDLPKFFRVIASGRGEFINGSRLIYPRSRQAMPWLNTLANKFFGAVFSYLLDQPLKDTLCGTKVLWRTDYRKIAAGRTYFGDFDPFGDFDLLFGAAKLNLQIVEVPIRYQPRVYGQSNIAHFREGLLLLRMCVFAGRRIKFW</sequence>
<dbReference type="PANTHER" id="PTHR10859:SF91">
    <property type="entry name" value="DOLICHYL-PHOSPHATE BETA-GLUCOSYLTRANSFERASE"/>
    <property type="match status" value="1"/>
</dbReference>
<accession>U5QEE9</accession>